<sequence>MGAFILGIVGLFGLFLFMLSVFAQLFVAGAAIAMGSMGLSRDSKKALAIIGLLLGIGDIFIFIFSTGFLGLYPVLSLLKVFYF</sequence>
<protein>
    <submittedName>
        <fullName evidence="2">Uncharacterized protein</fullName>
    </submittedName>
</protein>
<feature type="transmembrane region" description="Helical" evidence="1">
    <location>
        <begin position="6"/>
        <end position="34"/>
    </location>
</feature>
<dbReference type="EMBL" id="LAZR01001463">
    <property type="protein sequence ID" value="KKN44210.1"/>
    <property type="molecule type" value="Genomic_DNA"/>
</dbReference>
<dbReference type="AlphaFoldDB" id="A0A0F9QJC4"/>
<keyword evidence="1" id="KW-0472">Membrane</keyword>
<organism evidence="2">
    <name type="scientific">marine sediment metagenome</name>
    <dbReference type="NCBI Taxonomy" id="412755"/>
    <lineage>
        <taxon>unclassified sequences</taxon>
        <taxon>metagenomes</taxon>
        <taxon>ecological metagenomes</taxon>
    </lineage>
</organism>
<evidence type="ECO:0000256" key="1">
    <source>
        <dbReference type="SAM" id="Phobius"/>
    </source>
</evidence>
<accession>A0A0F9QJC4</accession>
<comment type="caution">
    <text evidence="2">The sequence shown here is derived from an EMBL/GenBank/DDBJ whole genome shotgun (WGS) entry which is preliminary data.</text>
</comment>
<feature type="transmembrane region" description="Helical" evidence="1">
    <location>
        <begin position="46"/>
        <end position="75"/>
    </location>
</feature>
<reference evidence="2" key="1">
    <citation type="journal article" date="2015" name="Nature">
        <title>Complex archaea that bridge the gap between prokaryotes and eukaryotes.</title>
        <authorList>
            <person name="Spang A."/>
            <person name="Saw J.H."/>
            <person name="Jorgensen S.L."/>
            <person name="Zaremba-Niedzwiedzka K."/>
            <person name="Martijn J."/>
            <person name="Lind A.E."/>
            <person name="van Eijk R."/>
            <person name="Schleper C."/>
            <person name="Guy L."/>
            <person name="Ettema T.J."/>
        </authorList>
    </citation>
    <scope>NUCLEOTIDE SEQUENCE</scope>
</reference>
<evidence type="ECO:0000313" key="2">
    <source>
        <dbReference type="EMBL" id="KKN44210.1"/>
    </source>
</evidence>
<keyword evidence="1" id="KW-0812">Transmembrane</keyword>
<proteinExistence type="predicted"/>
<gene>
    <name evidence="2" type="ORF">LCGC14_0695580</name>
</gene>
<name>A0A0F9QJC4_9ZZZZ</name>
<keyword evidence="1" id="KW-1133">Transmembrane helix</keyword>